<reference evidence="4 5" key="1">
    <citation type="journal article" date="2011" name="ISME J.">
        <title>Community ecology of hot spring cyanobacterial mats: predominant populations and their functional potential.</title>
        <authorList>
            <person name="Klatt C.G."/>
            <person name="Wood J.M."/>
            <person name="Rusch D.B."/>
            <person name="Bateson M.M."/>
            <person name="Hamamura N."/>
            <person name="Heidelberg J.F."/>
            <person name="Grossman A.R."/>
            <person name="Bhaya D."/>
            <person name="Cohan F.M."/>
            <person name="Kuhl M."/>
            <person name="Bryant D.A."/>
            <person name="Ward D.M."/>
        </authorList>
    </citation>
    <scope>NUCLEOTIDE SEQUENCE [LARGE SCALE GENOMIC DNA]</scope>
    <source>
        <strain evidence="4">OS</strain>
    </source>
</reference>
<dbReference type="SUPFAM" id="SSF102405">
    <property type="entry name" value="MCP/YpsA-like"/>
    <property type="match status" value="1"/>
</dbReference>
<dbReference type="EC" id="3.2.2.n1" evidence="2"/>
<dbReference type="GO" id="GO:0009691">
    <property type="term" value="P:cytokinin biosynthetic process"/>
    <property type="evidence" value="ECO:0007669"/>
    <property type="project" value="UniProtKB-UniRule"/>
</dbReference>
<keyword evidence="2" id="KW-0203">Cytokinin biosynthesis</keyword>
<protein>
    <recommendedName>
        <fullName evidence="2">Cytokinin riboside 5'-monophosphate phosphoribohydrolase</fullName>
        <ecNumber evidence="2">3.2.2.n1</ecNumber>
    </recommendedName>
</protein>
<dbReference type="NCBIfam" id="TIGR00730">
    <property type="entry name" value="Rossman fold protein, TIGR00730 family"/>
    <property type="match status" value="1"/>
</dbReference>
<feature type="compositionally biased region" description="Polar residues" evidence="3">
    <location>
        <begin position="7"/>
        <end position="29"/>
    </location>
</feature>
<dbReference type="InterPro" id="IPR031100">
    <property type="entry name" value="LOG_fam"/>
</dbReference>
<dbReference type="PANTHER" id="PTHR43393">
    <property type="entry name" value="CYTOKININ RIBOSIDE 5'-MONOPHOSPHATE PHOSPHORIBOHYDROLASE"/>
    <property type="match status" value="1"/>
</dbReference>
<dbReference type="Gene3D" id="3.40.50.450">
    <property type="match status" value="1"/>
</dbReference>
<dbReference type="AlphaFoldDB" id="A0A395M322"/>
<organism evidence="4 5">
    <name type="scientific">Candidatus Thermochlorobacter aerophilus</name>
    <dbReference type="NCBI Taxonomy" id="1868324"/>
    <lineage>
        <taxon>Bacteria</taxon>
        <taxon>Pseudomonadati</taxon>
        <taxon>Chlorobiota</taxon>
        <taxon>Chlorobiia</taxon>
        <taxon>Chlorobiales</taxon>
        <taxon>Candidatus Thermochlorobacteriaceae</taxon>
        <taxon>Candidatus Thermochlorobacter</taxon>
    </lineage>
</organism>
<gene>
    <name evidence="4" type="ORF">D0433_02515</name>
</gene>
<evidence type="ECO:0000313" key="5">
    <source>
        <dbReference type="Proteomes" id="UP000266389"/>
    </source>
</evidence>
<dbReference type="Pfam" id="PF03641">
    <property type="entry name" value="Lysine_decarbox"/>
    <property type="match status" value="1"/>
</dbReference>
<comment type="caution">
    <text evidence="4">The sequence shown here is derived from an EMBL/GenBank/DDBJ whole genome shotgun (WGS) entry which is preliminary data.</text>
</comment>
<evidence type="ECO:0000256" key="3">
    <source>
        <dbReference type="SAM" id="MobiDB-lite"/>
    </source>
</evidence>
<comment type="similarity">
    <text evidence="2">Belongs to the LOG family.</text>
</comment>
<dbReference type="InterPro" id="IPR052341">
    <property type="entry name" value="LOG_family_nucleotidases"/>
</dbReference>
<name>A0A395M322_9BACT</name>
<dbReference type="GO" id="GO:0008714">
    <property type="term" value="F:AMP nucleosidase activity"/>
    <property type="evidence" value="ECO:0007669"/>
    <property type="project" value="UniProtKB-EC"/>
</dbReference>
<dbReference type="Proteomes" id="UP000266389">
    <property type="component" value="Unassembled WGS sequence"/>
</dbReference>
<dbReference type="InterPro" id="IPR005269">
    <property type="entry name" value="LOG"/>
</dbReference>
<sequence>MAKSNKSKLTSSASTPNTVVSQKSSTNGQPKDRLHQRGQKATWKLAQALDDEKLRAWIALSHEGWRVFRIMSEFVAGFEKMAELGPAVSIFGSARVKRNDKYYKMAERMAELLAQNGLGVISGGGPGIMEAANKGAKKAGGASIGFNIDLPHEQKPNDYIDPDKLLTFNYFFVRKMMFVKYSQAFIVMPGGYGTLDELFEAITLMQTKKTSTFPVVLIGSEFWSGLLDWIRHVMLGRYGYIQPSDLDFMHLVDTPEDALKIILDFYAECDFAPNF</sequence>
<dbReference type="PANTHER" id="PTHR43393:SF3">
    <property type="entry name" value="LYSINE DECARBOXYLASE-LIKE PROTEIN"/>
    <property type="match status" value="1"/>
</dbReference>
<proteinExistence type="inferred from homology"/>
<comment type="catalytic activity">
    <reaction evidence="1">
        <text>AMP + H2O = D-ribose 5-phosphate + adenine</text>
        <dbReference type="Rhea" id="RHEA:20129"/>
        <dbReference type="ChEBI" id="CHEBI:15377"/>
        <dbReference type="ChEBI" id="CHEBI:16708"/>
        <dbReference type="ChEBI" id="CHEBI:78346"/>
        <dbReference type="ChEBI" id="CHEBI:456215"/>
        <dbReference type="EC" id="3.2.2.4"/>
    </reaction>
</comment>
<keyword evidence="2" id="KW-0378">Hydrolase</keyword>
<evidence type="ECO:0000256" key="1">
    <source>
        <dbReference type="ARBA" id="ARBA00000274"/>
    </source>
</evidence>
<feature type="region of interest" description="Disordered" evidence="3">
    <location>
        <begin position="1"/>
        <end position="39"/>
    </location>
</feature>
<dbReference type="EMBL" id="PHFL01000010">
    <property type="protein sequence ID" value="RFM25071.1"/>
    <property type="molecule type" value="Genomic_DNA"/>
</dbReference>
<accession>A0A395M322</accession>
<dbReference type="GO" id="GO:0005829">
    <property type="term" value="C:cytosol"/>
    <property type="evidence" value="ECO:0007669"/>
    <property type="project" value="TreeGrafter"/>
</dbReference>
<evidence type="ECO:0000313" key="4">
    <source>
        <dbReference type="EMBL" id="RFM25071.1"/>
    </source>
</evidence>
<evidence type="ECO:0000256" key="2">
    <source>
        <dbReference type="RuleBase" id="RU363015"/>
    </source>
</evidence>